<dbReference type="PANTHER" id="PTHR35004:SF8">
    <property type="entry name" value="TRANSPOSASE RV3428C-RELATED"/>
    <property type="match status" value="1"/>
</dbReference>
<evidence type="ECO:0000259" key="2">
    <source>
        <dbReference type="PROSITE" id="PS50994"/>
    </source>
</evidence>
<dbReference type="Proteomes" id="UP000644610">
    <property type="component" value="Unassembled WGS sequence"/>
</dbReference>
<keyword evidence="4" id="KW-1185">Reference proteome</keyword>
<proteinExistence type="inferred from homology"/>
<evidence type="ECO:0000313" key="3">
    <source>
        <dbReference type="EMBL" id="GII45119.1"/>
    </source>
</evidence>
<name>A0A8J3UMS5_9ACTN</name>
<protein>
    <submittedName>
        <fullName evidence="3">Transposase</fullName>
    </submittedName>
</protein>
<dbReference type="InterPro" id="IPR036397">
    <property type="entry name" value="RNaseH_sf"/>
</dbReference>
<dbReference type="PROSITE" id="PS50994">
    <property type="entry name" value="INTEGRASE"/>
    <property type="match status" value="1"/>
</dbReference>
<dbReference type="Pfam" id="PF02796">
    <property type="entry name" value="HTH_7"/>
    <property type="match status" value="1"/>
</dbReference>
<dbReference type="AlphaFoldDB" id="A0A8J3UMS5"/>
<evidence type="ECO:0000256" key="1">
    <source>
        <dbReference type="ARBA" id="ARBA00009277"/>
    </source>
</evidence>
<dbReference type="EMBL" id="BOOQ01000008">
    <property type="protein sequence ID" value="GII45119.1"/>
    <property type="molecule type" value="Genomic_DNA"/>
</dbReference>
<dbReference type="InterPro" id="IPR006120">
    <property type="entry name" value="Resolvase_HTH_dom"/>
</dbReference>
<comment type="similarity">
    <text evidence="1">Belongs to the transposase IS21/IS408/IS1162 family.</text>
</comment>
<dbReference type="GO" id="GO:0000150">
    <property type="term" value="F:DNA strand exchange activity"/>
    <property type="evidence" value="ECO:0007669"/>
    <property type="project" value="InterPro"/>
</dbReference>
<dbReference type="PANTHER" id="PTHR35004">
    <property type="entry name" value="TRANSPOSASE RV3428C-RELATED"/>
    <property type="match status" value="1"/>
</dbReference>
<gene>
    <name evidence="3" type="ORF">Psi02_15430</name>
</gene>
<accession>A0A8J3UMS5</accession>
<sequence length="404" mass="44760">MEDWAEIRRLYRAEAMPIKAIARRLGISKNTVKRALAAPEPPKYVRAGRGSIVDAVEPQIRAVLRDFPDMPATVIAERIGWTRSITVLKERVRVLRPQYRPADPASRTSYQAGELAQCDLWFPPVKVPVGAGHSASPPVLVMVSGYSRWLMARMLPSRTAGDLFAGHWALLAQLGATPKTLVWDNESAIGQWRSGRPQLTSDAETFRGMLGIGILQCKPGDPEAKGLVERANGYLETSFLPGRAFVSPQDFNAQLADWLGRANRRHHRRIECRPVDRLQADLAAMVALPPVPPALGWRTSTRLARDHYVRIASCDYSVHPAVIGRRVEVVADLEQVTVACDGHKVACHDRCWAPHQTITDPGHEQAATLMRQMRLQTAPGPADTEVEQRKLTDYDAMFGIEGVA</sequence>
<dbReference type="SUPFAM" id="SSF53098">
    <property type="entry name" value="Ribonuclease H-like"/>
    <property type="match status" value="1"/>
</dbReference>
<organism evidence="3 4">
    <name type="scientific">Planotetraspora silvatica</name>
    <dbReference type="NCBI Taxonomy" id="234614"/>
    <lineage>
        <taxon>Bacteria</taxon>
        <taxon>Bacillati</taxon>
        <taxon>Actinomycetota</taxon>
        <taxon>Actinomycetes</taxon>
        <taxon>Streptosporangiales</taxon>
        <taxon>Streptosporangiaceae</taxon>
        <taxon>Planotetraspora</taxon>
    </lineage>
</organism>
<dbReference type="InterPro" id="IPR001584">
    <property type="entry name" value="Integrase_cat-core"/>
</dbReference>
<dbReference type="Gene3D" id="1.10.10.60">
    <property type="entry name" value="Homeodomain-like"/>
    <property type="match status" value="1"/>
</dbReference>
<reference evidence="3" key="1">
    <citation type="submission" date="2021-01" db="EMBL/GenBank/DDBJ databases">
        <title>Whole genome shotgun sequence of Planotetraspora silvatica NBRC 100141.</title>
        <authorList>
            <person name="Komaki H."/>
            <person name="Tamura T."/>
        </authorList>
    </citation>
    <scope>NUCLEOTIDE SEQUENCE</scope>
    <source>
        <strain evidence="3">NBRC 100141</strain>
    </source>
</reference>
<dbReference type="NCBIfam" id="NF033546">
    <property type="entry name" value="transpos_IS21"/>
    <property type="match status" value="1"/>
</dbReference>
<comment type="caution">
    <text evidence="3">The sequence shown here is derived from an EMBL/GenBank/DDBJ whole genome shotgun (WGS) entry which is preliminary data.</text>
</comment>
<dbReference type="InterPro" id="IPR012337">
    <property type="entry name" value="RNaseH-like_sf"/>
</dbReference>
<dbReference type="GO" id="GO:0003677">
    <property type="term" value="F:DNA binding"/>
    <property type="evidence" value="ECO:0007669"/>
    <property type="project" value="InterPro"/>
</dbReference>
<dbReference type="GO" id="GO:0015074">
    <property type="term" value="P:DNA integration"/>
    <property type="evidence" value="ECO:0007669"/>
    <property type="project" value="InterPro"/>
</dbReference>
<dbReference type="InterPro" id="IPR054353">
    <property type="entry name" value="IstA-like_C"/>
</dbReference>
<dbReference type="Pfam" id="PF22483">
    <property type="entry name" value="Mu-transpos_C_2"/>
    <property type="match status" value="1"/>
</dbReference>
<feature type="domain" description="Integrase catalytic" evidence="2">
    <location>
        <begin position="100"/>
        <end position="282"/>
    </location>
</feature>
<dbReference type="Gene3D" id="3.30.420.10">
    <property type="entry name" value="Ribonuclease H-like superfamily/Ribonuclease H"/>
    <property type="match status" value="1"/>
</dbReference>
<evidence type="ECO:0000313" key="4">
    <source>
        <dbReference type="Proteomes" id="UP000644610"/>
    </source>
</evidence>